<evidence type="ECO:0000259" key="7">
    <source>
        <dbReference type="Pfam" id="PF07980"/>
    </source>
</evidence>
<feature type="domain" description="SusD-like N-terminal" evidence="8">
    <location>
        <begin position="77"/>
        <end position="237"/>
    </location>
</feature>
<dbReference type="InterPro" id="IPR012944">
    <property type="entry name" value="SusD_RagB_dom"/>
</dbReference>
<dbReference type="Pfam" id="PF07980">
    <property type="entry name" value="SusD_RagB"/>
    <property type="match status" value="1"/>
</dbReference>
<name>A0ABW5LXI5_9FLAO</name>
<evidence type="ECO:0000256" key="4">
    <source>
        <dbReference type="ARBA" id="ARBA00023136"/>
    </source>
</evidence>
<accession>A0ABW5LXI5</accession>
<dbReference type="CDD" id="cd08977">
    <property type="entry name" value="SusD"/>
    <property type="match status" value="1"/>
</dbReference>
<reference evidence="10" key="1">
    <citation type="journal article" date="2019" name="Int. J. Syst. Evol. Microbiol.">
        <title>The Global Catalogue of Microorganisms (GCM) 10K type strain sequencing project: providing services to taxonomists for standard genome sequencing and annotation.</title>
        <authorList>
            <consortium name="The Broad Institute Genomics Platform"/>
            <consortium name="The Broad Institute Genome Sequencing Center for Infectious Disease"/>
            <person name="Wu L."/>
            <person name="Ma J."/>
        </authorList>
    </citation>
    <scope>NUCLEOTIDE SEQUENCE [LARGE SCALE GENOMIC DNA]</scope>
    <source>
        <strain evidence="10">KCTC 52127</strain>
    </source>
</reference>
<dbReference type="Pfam" id="PF14322">
    <property type="entry name" value="SusD-like_3"/>
    <property type="match status" value="1"/>
</dbReference>
<dbReference type="Proteomes" id="UP001597508">
    <property type="component" value="Unassembled WGS sequence"/>
</dbReference>
<gene>
    <name evidence="9" type="ORF">ACFSRZ_16380</name>
</gene>
<dbReference type="EMBL" id="JBHULH010000012">
    <property type="protein sequence ID" value="MFD2568954.1"/>
    <property type="molecule type" value="Genomic_DNA"/>
</dbReference>
<dbReference type="SUPFAM" id="SSF48452">
    <property type="entry name" value="TPR-like"/>
    <property type="match status" value="1"/>
</dbReference>
<keyword evidence="4" id="KW-0472">Membrane</keyword>
<evidence type="ECO:0000256" key="3">
    <source>
        <dbReference type="ARBA" id="ARBA00022729"/>
    </source>
</evidence>
<comment type="caution">
    <text evidence="9">The sequence shown here is derived from an EMBL/GenBank/DDBJ whole genome shotgun (WGS) entry which is preliminary data.</text>
</comment>
<keyword evidence="3 6" id="KW-0732">Signal</keyword>
<dbReference type="RefSeq" id="WP_379667658.1">
    <property type="nucleotide sequence ID" value="NZ_JBHULH010000012.1"/>
</dbReference>
<comment type="similarity">
    <text evidence="2">Belongs to the SusD family.</text>
</comment>
<organism evidence="9 10">
    <name type="scientific">Pseudotenacibaculum haliotis</name>
    <dbReference type="NCBI Taxonomy" id="1862138"/>
    <lineage>
        <taxon>Bacteria</taxon>
        <taxon>Pseudomonadati</taxon>
        <taxon>Bacteroidota</taxon>
        <taxon>Flavobacteriia</taxon>
        <taxon>Flavobacteriales</taxon>
        <taxon>Flavobacteriaceae</taxon>
        <taxon>Pseudotenacibaculum</taxon>
    </lineage>
</organism>
<evidence type="ECO:0000256" key="5">
    <source>
        <dbReference type="ARBA" id="ARBA00023237"/>
    </source>
</evidence>
<proteinExistence type="inferred from homology"/>
<comment type="subcellular location">
    <subcellularLocation>
        <location evidence="1">Cell outer membrane</location>
    </subcellularLocation>
</comment>
<evidence type="ECO:0000259" key="8">
    <source>
        <dbReference type="Pfam" id="PF14322"/>
    </source>
</evidence>
<dbReference type="PROSITE" id="PS51257">
    <property type="entry name" value="PROKAR_LIPOPROTEIN"/>
    <property type="match status" value="1"/>
</dbReference>
<dbReference type="InterPro" id="IPR033985">
    <property type="entry name" value="SusD-like_N"/>
</dbReference>
<feature type="domain" description="RagB/SusD" evidence="7">
    <location>
        <begin position="359"/>
        <end position="479"/>
    </location>
</feature>
<evidence type="ECO:0000256" key="2">
    <source>
        <dbReference type="ARBA" id="ARBA00006275"/>
    </source>
</evidence>
<keyword evidence="10" id="KW-1185">Reference proteome</keyword>
<dbReference type="InterPro" id="IPR011990">
    <property type="entry name" value="TPR-like_helical_dom_sf"/>
</dbReference>
<evidence type="ECO:0000256" key="6">
    <source>
        <dbReference type="SAM" id="SignalP"/>
    </source>
</evidence>
<feature type="signal peptide" evidence="6">
    <location>
        <begin position="1"/>
        <end position="26"/>
    </location>
</feature>
<feature type="chain" id="PRO_5047423522" evidence="6">
    <location>
        <begin position="27"/>
        <end position="481"/>
    </location>
</feature>
<evidence type="ECO:0000313" key="10">
    <source>
        <dbReference type="Proteomes" id="UP001597508"/>
    </source>
</evidence>
<keyword evidence="5" id="KW-0998">Cell outer membrane</keyword>
<sequence>MKNNKILYFVKMITLAWLLVFQSCSEDVLDTAPSDEVDLELAVSNVANAEATLLGAYSRFRSGLYYTGTLTALGDIMTGNASITSINNGIYAFMYRYDFNSATQDVDDVWNRVYSIIGNVNPIIVAMPDYDDPNDPDIGRKDQITGEAHALRALAYFDLLRIYGERMNNPGSEFGVPIPTPQIIPSTDPQPRSSVQDVLNLIISDLNTAIGLMDGDESDKSRVNRNMAYALLSRVYLYTENYTEAINAANNVGGVSLITNAGDFNNFWRNSAGNELIWKIAVTPVDGANSFSWTYLFPVNTIRQDYIVTQEVLDLYEAGDYREPVYYTPMQSSADGQVRNTVTKFPDNPAINQSGVVEIMPFRYAEVILNRMEAYYESGNEGSALSDLNTLRAARGLGSVSLSGATLRQAIRDERRKELAFEGHYWHDLKRWEVDMVRVQEESCTSCTLTIPSNSHFWLFPVPVAETDTNPNVTQAPGYSN</sequence>
<dbReference type="Gene3D" id="1.25.40.390">
    <property type="match status" value="1"/>
</dbReference>
<evidence type="ECO:0000313" key="9">
    <source>
        <dbReference type="EMBL" id="MFD2568954.1"/>
    </source>
</evidence>
<evidence type="ECO:0000256" key="1">
    <source>
        <dbReference type="ARBA" id="ARBA00004442"/>
    </source>
</evidence>
<protein>
    <submittedName>
        <fullName evidence="9">RagB/SusD family nutrient uptake outer membrane protein</fullName>
    </submittedName>
</protein>